<dbReference type="PANTHER" id="PTHR43194">
    <property type="entry name" value="HYDROLASE ALPHA/BETA FOLD FAMILY"/>
    <property type="match status" value="1"/>
</dbReference>
<protein>
    <submittedName>
        <fullName evidence="2">Alpha/beta hydrolase</fullName>
    </submittedName>
</protein>
<dbReference type="Gene3D" id="3.40.50.1820">
    <property type="entry name" value="alpha/beta hydrolase"/>
    <property type="match status" value="1"/>
</dbReference>
<dbReference type="PRINTS" id="PR00111">
    <property type="entry name" value="ABHYDROLASE"/>
</dbReference>
<dbReference type="EMBL" id="AOMA01000034">
    <property type="protein sequence ID" value="EMA43960.1"/>
    <property type="molecule type" value="Genomic_DNA"/>
</dbReference>
<dbReference type="RefSeq" id="WP_006671578.1">
    <property type="nucleotide sequence ID" value="NZ_AOMA01000034.1"/>
</dbReference>
<keyword evidence="2" id="KW-0378">Hydrolase</keyword>
<dbReference type="AlphaFoldDB" id="M0MHR8"/>
<dbReference type="eggNOG" id="arCOG01648">
    <property type="taxonomic scope" value="Archaea"/>
</dbReference>
<dbReference type="OrthoDB" id="312142at2157"/>
<comment type="caution">
    <text evidence="2">The sequence shown here is derived from an EMBL/GenBank/DDBJ whole genome shotgun (WGS) entry which is preliminary data.</text>
</comment>
<evidence type="ECO:0000259" key="1">
    <source>
        <dbReference type="Pfam" id="PF12697"/>
    </source>
</evidence>
<dbReference type="STRING" id="1227454.C446_03059"/>
<dbReference type="SUPFAM" id="SSF53474">
    <property type="entry name" value="alpha/beta-Hydrolases"/>
    <property type="match status" value="1"/>
</dbReference>
<dbReference type="PANTHER" id="PTHR43194:SF5">
    <property type="entry name" value="PIMELOYL-[ACYL-CARRIER PROTEIN] METHYL ESTER ESTERASE"/>
    <property type="match status" value="1"/>
</dbReference>
<name>M0MHR8_9EURY</name>
<evidence type="ECO:0000313" key="3">
    <source>
        <dbReference type="Proteomes" id="UP000011607"/>
    </source>
</evidence>
<evidence type="ECO:0000313" key="2">
    <source>
        <dbReference type="EMBL" id="EMA43960.1"/>
    </source>
</evidence>
<accession>M0MHR8</accession>
<dbReference type="InterPro" id="IPR050228">
    <property type="entry name" value="Carboxylesterase_BioH"/>
</dbReference>
<proteinExistence type="predicted"/>
<dbReference type="Proteomes" id="UP000011607">
    <property type="component" value="Unassembled WGS sequence"/>
</dbReference>
<feature type="domain" description="AB hydrolase-1" evidence="1">
    <location>
        <begin position="3"/>
        <end position="209"/>
    </location>
</feature>
<gene>
    <name evidence="2" type="ORF">C446_03059</name>
</gene>
<dbReference type="Pfam" id="PF12697">
    <property type="entry name" value="Abhydrolase_6"/>
    <property type="match status" value="1"/>
</dbReference>
<dbReference type="InterPro" id="IPR029058">
    <property type="entry name" value="AB_hydrolase_fold"/>
</dbReference>
<feature type="non-terminal residue" evidence="2">
    <location>
        <position position="1"/>
    </location>
</feature>
<dbReference type="GO" id="GO:0016787">
    <property type="term" value="F:hydrolase activity"/>
    <property type="evidence" value="ECO:0007669"/>
    <property type="project" value="UniProtKB-KW"/>
</dbReference>
<reference evidence="2 3" key="1">
    <citation type="journal article" date="2014" name="PLoS Genet.">
        <title>Phylogenetically driven sequencing of extremely halophilic archaea reveals strategies for static and dynamic osmo-response.</title>
        <authorList>
            <person name="Becker E.A."/>
            <person name="Seitzer P.M."/>
            <person name="Tritt A."/>
            <person name="Larsen D."/>
            <person name="Krusor M."/>
            <person name="Yao A.I."/>
            <person name="Wu D."/>
            <person name="Madern D."/>
            <person name="Eisen J.A."/>
            <person name="Darling A.E."/>
            <person name="Facciotti M.T."/>
        </authorList>
    </citation>
    <scope>NUCLEOTIDE SEQUENCE [LARGE SCALE GENOMIC DNA]</scope>
    <source>
        <strain evidence="2 3">JCM 10879</strain>
    </source>
</reference>
<dbReference type="InterPro" id="IPR000073">
    <property type="entry name" value="AB_hydrolase_1"/>
</dbReference>
<keyword evidence="3" id="KW-1185">Reference proteome</keyword>
<organism evidence="2 3">
    <name type="scientific">Halobiforma nitratireducens JCM 10879</name>
    <dbReference type="NCBI Taxonomy" id="1227454"/>
    <lineage>
        <taxon>Archaea</taxon>
        <taxon>Methanobacteriati</taxon>
        <taxon>Methanobacteriota</taxon>
        <taxon>Stenosarchaea group</taxon>
        <taxon>Halobacteria</taxon>
        <taxon>Halobacteriales</taxon>
        <taxon>Natrialbaceae</taxon>
        <taxon>Halobiforma</taxon>
    </lineage>
</organism>
<sequence>RPLADGTGRPIVALDLSGHGDSTDVDADPGYTTLSAHVDDVLAVVEETDSRVLIGNSMGGAVLIHLLLERSYTPDAVVLTGTGARLGVLEDLLEWLESDFERAVEFLHGRNRLFHDPESSATERSREAMFDCGRAVTSRDFHTCHRFDVRDRLSEIDVPTLVVYGEYDQLTPPWFHEFLADEIPAAELVGIGDAAQATMLERPEPFNEAVAAFLGTETTGV</sequence>